<evidence type="ECO:0000313" key="2">
    <source>
        <dbReference type="EMBL" id="WFD34282.1"/>
    </source>
</evidence>
<feature type="chain" id="PRO_5042240092" evidence="1">
    <location>
        <begin position="20"/>
        <end position="189"/>
    </location>
</feature>
<dbReference type="EMBL" id="CP119878">
    <property type="protein sequence ID" value="WFD34282.1"/>
    <property type="molecule type" value="Genomic_DNA"/>
</dbReference>
<organism evidence="2 3">
    <name type="scientific">Malassezia cuniculi</name>
    <dbReference type="NCBI Taxonomy" id="948313"/>
    <lineage>
        <taxon>Eukaryota</taxon>
        <taxon>Fungi</taxon>
        <taxon>Dikarya</taxon>
        <taxon>Basidiomycota</taxon>
        <taxon>Ustilaginomycotina</taxon>
        <taxon>Malasseziomycetes</taxon>
        <taxon>Malasseziales</taxon>
        <taxon>Malasseziaceae</taxon>
        <taxon>Malassezia</taxon>
    </lineage>
</organism>
<proteinExistence type="predicted"/>
<evidence type="ECO:0000313" key="3">
    <source>
        <dbReference type="Proteomes" id="UP001219933"/>
    </source>
</evidence>
<protein>
    <submittedName>
        <fullName evidence="2">Uncharacterized protein</fullName>
    </submittedName>
</protein>
<sequence>MKFTLVAALAAVAAAPAFAYQAKGFNSTISRADDSGSCKFGSGAILSACGGCAQAITDCVKDTEKGGFCLKQIKDFADECGGCAVDILECLHLELSTTMKFTLVAALAAIAAAPAFAYQAKGFNSTISRADDPLACKFGSGKILDACGTCAKTIVDCVNESNKTGNCLSEIKGFAEGCGGCAVDLLECL</sequence>
<keyword evidence="3" id="KW-1185">Reference proteome</keyword>
<gene>
    <name evidence="2" type="ORF">MCUN1_001119</name>
</gene>
<reference evidence="2" key="1">
    <citation type="submission" date="2023-03" db="EMBL/GenBank/DDBJ databases">
        <title>Mating type loci evolution in Malassezia.</title>
        <authorList>
            <person name="Coelho M.A."/>
        </authorList>
    </citation>
    <scope>NUCLEOTIDE SEQUENCE</scope>
    <source>
        <strain evidence="2">CBS 11721</strain>
    </source>
</reference>
<name>A0AAF0EWY9_9BASI</name>
<keyword evidence="1" id="KW-0732">Signal</keyword>
<accession>A0AAF0EWY9</accession>
<feature type="signal peptide" evidence="1">
    <location>
        <begin position="1"/>
        <end position="19"/>
    </location>
</feature>
<dbReference type="Proteomes" id="UP001219933">
    <property type="component" value="Chromosome 2"/>
</dbReference>
<dbReference type="AlphaFoldDB" id="A0AAF0EWY9"/>
<evidence type="ECO:0000256" key="1">
    <source>
        <dbReference type="SAM" id="SignalP"/>
    </source>
</evidence>